<proteinExistence type="predicted"/>
<protein>
    <submittedName>
        <fullName evidence="1">Uncharacterized protein</fullName>
    </submittedName>
</protein>
<dbReference type="RefSeq" id="WP_183569880.1">
    <property type="nucleotide sequence ID" value="NZ_CBCSLB010000021.1"/>
</dbReference>
<dbReference type="Proteomes" id="UP000518605">
    <property type="component" value="Unassembled WGS sequence"/>
</dbReference>
<organism evidence="1 2">
    <name type="scientific">Paenibacillus endophyticus</name>
    <dbReference type="NCBI Taxonomy" id="1294268"/>
    <lineage>
        <taxon>Bacteria</taxon>
        <taxon>Bacillati</taxon>
        <taxon>Bacillota</taxon>
        <taxon>Bacilli</taxon>
        <taxon>Bacillales</taxon>
        <taxon>Paenibacillaceae</taxon>
        <taxon>Paenibacillus</taxon>
    </lineage>
</organism>
<dbReference type="AlphaFoldDB" id="A0A7W5CCQ3"/>
<dbReference type="EMBL" id="JACHXW010000023">
    <property type="protein sequence ID" value="MBB3155311.1"/>
    <property type="molecule type" value="Genomic_DNA"/>
</dbReference>
<gene>
    <name evidence="1" type="ORF">FHS16_005419</name>
</gene>
<keyword evidence="2" id="KW-1185">Reference proteome</keyword>
<evidence type="ECO:0000313" key="2">
    <source>
        <dbReference type="Proteomes" id="UP000518605"/>
    </source>
</evidence>
<reference evidence="1 2" key="1">
    <citation type="submission" date="2020-08" db="EMBL/GenBank/DDBJ databases">
        <title>Genomic Encyclopedia of Type Strains, Phase III (KMG-III): the genomes of soil and plant-associated and newly described type strains.</title>
        <authorList>
            <person name="Whitman W."/>
        </authorList>
    </citation>
    <scope>NUCLEOTIDE SEQUENCE [LARGE SCALE GENOMIC DNA]</scope>
    <source>
        <strain evidence="1 2">CECT 8234</strain>
    </source>
</reference>
<sequence length="400" mass="46427">MKAIHTMKISEWHTVFRSCTAVFSEHIKNLDFVKTALSAIGQVKPELTPQEELVFDLHAHLHILMLLVNATPDQAPRHGAFIGFHTHTAISEVQEQIASSLRQQRAAYVEAYCPQLFAESVTIIRGLMLQEAGEKAYFSDIYFGVWRNWTQPGQHGAALYAQELQLLQTAKDDLGFDLSRYPWLTAQAWMLSFLDRDQEALELFTEINNSLKLRPDDLFHVLDAISEALEWPRLLEWLLGTTPLMTGKRMNSLDIFYHYWDQLIPQHSSAEQFMWEPLFQLSPSLYEKKLLVHGKWKLWIDYQISLGTDPFDYRVSVFAPIEKNEPELLLPFYHQAVESNVLLKNRGGYKAAVKLLKRLAKLYKKLKEEQRWDAFIDAFASRHSRLRALQEELRKGKLIT</sequence>
<accession>A0A7W5CCQ3</accession>
<name>A0A7W5CCQ3_9BACL</name>
<comment type="caution">
    <text evidence="1">The sequence shown here is derived from an EMBL/GenBank/DDBJ whole genome shotgun (WGS) entry which is preliminary data.</text>
</comment>
<evidence type="ECO:0000313" key="1">
    <source>
        <dbReference type="EMBL" id="MBB3155311.1"/>
    </source>
</evidence>